<sequence length="96" mass="10612">MTRLEEEALANSVPTTEVRLWGTTMASYSPHPPICLKQLSNIPDPSRTLALYSNLHKFCLVGVSGTQLTSQTLFPNAKIGIRVLRNRSGILYKAKV</sequence>
<accession>A0A8S0T6U9</accession>
<evidence type="ECO:0000313" key="2">
    <source>
        <dbReference type="Proteomes" id="UP000594638"/>
    </source>
</evidence>
<organism evidence="1 2">
    <name type="scientific">Olea europaea subsp. europaea</name>
    <dbReference type="NCBI Taxonomy" id="158383"/>
    <lineage>
        <taxon>Eukaryota</taxon>
        <taxon>Viridiplantae</taxon>
        <taxon>Streptophyta</taxon>
        <taxon>Embryophyta</taxon>
        <taxon>Tracheophyta</taxon>
        <taxon>Spermatophyta</taxon>
        <taxon>Magnoliopsida</taxon>
        <taxon>eudicotyledons</taxon>
        <taxon>Gunneridae</taxon>
        <taxon>Pentapetalae</taxon>
        <taxon>asterids</taxon>
        <taxon>lamiids</taxon>
        <taxon>Lamiales</taxon>
        <taxon>Oleaceae</taxon>
        <taxon>Oleeae</taxon>
        <taxon>Olea</taxon>
    </lineage>
</organism>
<evidence type="ECO:0000313" key="1">
    <source>
        <dbReference type="EMBL" id="CAA2999424.1"/>
    </source>
</evidence>
<proteinExistence type="predicted"/>
<dbReference type="AlphaFoldDB" id="A0A8S0T6U9"/>
<protein>
    <submittedName>
        <fullName evidence="1">Uncharacterized protein</fullName>
    </submittedName>
</protein>
<dbReference type="EMBL" id="CACTIH010005633">
    <property type="protein sequence ID" value="CAA2999424.1"/>
    <property type="molecule type" value="Genomic_DNA"/>
</dbReference>
<reference evidence="1 2" key="1">
    <citation type="submission" date="2019-12" db="EMBL/GenBank/DDBJ databases">
        <authorList>
            <person name="Alioto T."/>
            <person name="Alioto T."/>
            <person name="Gomez Garrido J."/>
        </authorList>
    </citation>
    <scope>NUCLEOTIDE SEQUENCE [LARGE SCALE GENOMIC DNA]</scope>
</reference>
<gene>
    <name evidence="1" type="ORF">OLEA9_A075236</name>
</gene>
<keyword evidence="2" id="KW-1185">Reference proteome</keyword>
<dbReference type="Gramene" id="OE9A075236T1">
    <property type="protein sequence ID" value="OE9A075236C1"/>
    <property type="gene ID" value="OE9A075236"/>
</dbReference>
<dbReference type="Proteomes" id="UP000594638">
    <property type="component" value="Unassembled WGS sequence"/>
</dbReference>
<comment type="caution">
    <text evidence="1">The sequence shown here is derived from an EMBL/GenBank/DDBJ whole genome shotgun (WGS) entry which is preliminary data.</text>
</comment>
<name>A0A8S0T6U9_OLEEU</name>
<feature type="non-terminal residue" evidence="1">
    <location>
        <position position="96"/>
    </location>
</feature>